<organism evidence="1 2">
    <name type="scientific">Gigaspora margarita</name>
    <dbReference type="NCBI Taxonomy" id="4874"/>
    <lineage>
        <taxon>Eukaryota</taxon>
        <taxon>Fungi</taxon>
        <taxon>Fungi incertae sedis</taxon>
        <taxon>Mucoromycota</taxon>
        <taxon>Glomeromycotina</taxon>
        <taxon>Glomeromycetes</taxon>
        <taxon>Diversisporales</taxon>
        <taxon>Gigasporaceae</taxon>
        <taxon>Gigaspora</taxon>
    </lineage>
</organism>
<name>A0ABN7X195_GIGMA</name>
<dbReference type="EMBL" id="CAJVQB010075375">
    <property type="protein sequence ID" value="CAG8844296.1"/>
    <property type="molecule type" value="Genomic_DNA"/>
</dbReference>
<evidence type="ECO:0000313" key="2">
    <source>
        <dbReference type="Proteomes" id="UP000789901"/>
    </source>
</evidence>
<gene>
    <name evidence="1" type="ORF">GMARGA_LOCUS37020</name>
</gene>
<sequence length="90" mass="10499">PPKVTLVEAIDPSNISTKYIATDHCILWQFDKPLTHRSPWCLDWTKRLAKGIFVFFNDVPWIDQPEPSRTSQEINIVGILQQLYIKHPNQ</sequence>
<keyword evidence="2" id="KW-1185">Reference proteome</keyword>
<accession>A0ABN7X195</accession>
<protein>
    <submittedName>
        <fullName evidence="1">20545_t:CDS:1</fullName>
    </submittedName>
</protein>
<feature type="non-terminal residue" evidence="1">
    <location>
        <position position="1"/>
    </location>
</feature>
<feature type="non-terminal residue" evidence="1">
    <location>
        <position position="90"/>
    </location>
</feature>
<dbReference type="Proteomes" id="UP000789901">
    <property type="component" value="Unassembled WGS sequence"/>
</dbReference>
<reference evidence="1 2" key="1">
    <citation type="submission" date="2021-06" db="EMBL/GenBank/DDBJ databases">
        <authorList>
            <person name="Kallberg Y."/>
            <person name="Tangrot J."/>
            <person name="Rosling A."/>
        </authorList>
    </citation>
    <scope>NUCLEOTIDE SEQUENCE [LARGE SCALE GENOMIC DNA]</scope>
    <source>
        <strain evidence="1 2">120-4 pot B 10/14</strain>
    </source>
</reference>
<proteinExistence type="predicted"/>
<evidence type="ECO:0000313" key="1">
    <source>
        <dbReference type="EMBL" id="CAG8844296.1"/>
    </source>
</evidence>
<comment type="caution">
    <text evidence="1">The sequence shown here is derived from an EMBL/GenBank/DDBJ whole genome shotgun (WGS) entry which is preliminary data.</text>
</comment>